<gene>
    <name evidence="1" type="ORF">H735_19070</name>
</gene>
<organism evidence="1 2">
    <name type="scientific">Vibrio owensii CAIM 1854 = LMG 25443</name>
    <dbReference type="NCBI Taxonomy" id="1229493"/>
    <lineage>
        <taxon>Bacteria</taxon>
        <taxon>Pseudomonadati</taxon>
        <taxon>Pseudomonadota</taxon>
        <taxon>Gammaproteobacteria</taxon>
        <taxon>Vibrionales</taxon>
        <taxon>Vibrionaceae</taxon>
        <taxon>Vibrio</taxon>
    </lineage>
</organism>
<dbReference type="PATRIC" id="fig|1229493.5.peg.3136"/>
<name>A0A0C1ZEM6_9VIBR</name>
<dbReference type="Proteomes" id="UP000031586">
    <property type="component" value="Unassembled WGS sequence"/>
</dbReference>
<reference evidence="1 2" key="1">
    <citation type="submission" date="2014-07" db="EMBL/GenBank/DDBJ databases">
        <title>Unique and conserved regions in Vibrio harveyi and related species in comparison with the shrimp pathogen Vibrio harveyi CAIM 1792.</title>
        <authorList>
            <person name="Espinoza-Valles I."/>
            <person name="Vora G."/>
            <person name="Leekitcharoenphon P."/>
            <person name="Ussery D."/>
            <person name="Hoj L."/>
            <person name="Gomez-Gil B."/>
        </authorList>
    </citation>
    <scope>NUCLEOTIDE SEQUENCE [LARGE SCALE GENOMIC DNA]</scope>
    <source>
        <strain evidence="2">CAIM 1854 / LMG 25443</strain>
    </source>
</reference>
<dbReference type="AlphaFoldDB" id="A0A0C1ZEM6"/>
<protein>
    <submittedName>
        <fullName evidence="1">Uncharacterized protein</fullName>
    </submittedName>
</protein>
<evidence type="ECO:0000313" key="2">
    <source>
        <dbReference type="Proteomes" id="UP000031586"/>
    </source>
</evidence>
<evidence type="ECO:0000313" key="1">
    <source>
        <dbReference type="EMBL" id="KIF51511.1"/>
    </source>
</evidence>
<sequence length="81" mass="9402">MKSRDLKTIYDVIVTEYKMEHIGEGRFLHSFKPKTTKGLRMKPPMVITGARNMRGASLVLLFQRMLFMPTWSKSVILKCLV</sequence>
<dbReference type="EMBL" id="JPRD01000035">
    <property type="protein sequence ID" value="KIF51511.1"/>
    <property type="molecule type" value="Genomic_DNA"/>
</dbReference>
<proteinExistence type="predicted"/>
<comment type="caution">
    <text evidence="1">The sequence shown here is derived from an EMBL/GenBank/DDBJ whole genome shotgun (WGS) entry which is preliminary data.</text>
</comment>
<accession>A0A0C1ZEM6</accession>